<reference evidence="2" key="1">
    <citation type="submission" date="2016-11" db="EMBL/GenBank/DDBJ databases">
        <authorList>
            <person name="Varghese N."/>
            <person name="Submissions S."/>
        </authorList>
    </citation>
    <scope>NUCLEOTIDE SEQUENCE [LARGE SCALE GENOMIC DNA]</scope>
    <source>
        <strain evidence="2">DSM 26349</strain>
    </source>
</reference>
<dbReference type="OrthoDB" id="978645at2"/>
<evidence type="ECO:0008006" key="3">
    <source>
        <dbReference type="Google" id="ProtNLM"/>
    </source>
</evidence>
<gene>
    <name evidence="1" type="ORF">SAMN04487908_11856</name>
</gene>
<name>A0A1M6JWD0_9FLAO</name>
<dbReference type="SUPFAM" id="SSF56925">
    <property type="entry name" value="OMPA-like"/>
    <property type="match status" value="1"/>
</dbReference>
<evidence type="ECO:0000313" key="2">
    <source>
        <dbReference type="Proteomes" id="UP000184172"/>
    </source>
</evidence>
<dbReference type="AlphaFoldDB" id="A0A1M6JWD0"/>
<proteinExistence type="predicted"/>
<dbReference type="InterPro" id="IPR011250">
    <property type="entry name" value="OMP/PagP_B-barrel"/>
</dbReference>
<organism evidence="1 2">
    <name type="scientific">Aequorivita viscosa</name>
    <dbReference type="NCBI Taxonomy" id="797419"/>
    <lineage>
        <taxon>Bacteria</taxon>
        <taxon>Pseudomonadati</taxon>
        <taxon>Bacteroidota</taxon>
        <taxon>Flavobacteriia</taxon>
        <taxon>Flavobacteriales</taxon>
        <taxon>Flavobacteriaceae</taxon>
        <taxon>Aequorivita</taxon>
    </lineage>
</organism>
<protein>
    <recommendedName>
        <fullName evidence="3">Outer membrane insertion C-terminal signal</fullName>
    </recommendedName>
</protein>
<dbReference type="STRING" id="797419.SAMN05216556_11959"/>
<keyword evidence="2" id="KW-1185">Reference proteome</keyword>
<dbReference type="Proteomes" id="UP000184172">
    <property type="component" value="Unassembled WGS sequence"/>
</dbReference>
<dbReference type="EMBL" id="FQYV01000018">
    <property type="protein sequence ID" value="SHJ50990.1"/>
    <property type="molecule type" value="Genomic_DNA"/>
</dbReference>
<evidence type="ECO:0000313" key="1">
    <source>
        <dbReference type="EMBL" id="SHJ50990.1"/>
    </source>
</evidence>
<sequence length="165" mass="18779">MKKYIFLILIAVAFGFEGSAQEIAKNAIGVRLGDNDGFGPEVNYQRGIGDNNRLEFGLAWHNYRHHDGFKLTGIYQWVWNIDGGFNWYAGPGAGLGIVNYDRYYYDDDYDDKRDSDFYGFVTGTVGIEYSFDFPLLLSIDARPQFNLGYNDDLGIDVGLSARYQF</sequence>
<dbReference type="RefSeq" id="WP_073219454.1">
    <property type="nucleotide sequence ID" value="NZ_FNNS01000019.1"/>
</dbReference>
<accession>A0A1M6JWD0</accession>